<keyword evidence="3" id="KW-1185">Reference proteome</keyword>
<dbReference type="Proteomes" id="UP000286576">
    <property type="component" value="Unassembled WGS sequence"/>
</dbReference>
<evidence type="ECO:0000259" key="1">
    <source>
        <dbReference type="Pfam" id="PF25181"/>
    </source>
</evidence>
<proteinExistence type="predicted"/>
<dbReference type="EMBL" id="QXFL01000002">
    <property type="protein sequence ID" value="RIV87496.1"/>
    <property type="molecule type" value="Genomic_DNA"/>
</dbReference>
<dbReference type="InterPro" id="IPR057447">
    <property type="entry name" value="Bbp19-like_phage"/>
</dbReference>
<dbReference type="OrthoDB" id="7574687at2"/>
<gene>
    <name evidence="2" type="ORF">D2V07_03860</name>
</gene>
<dbReference type="Pfam" id="PF25181">
    <property type="entry name" value="Phage_Bbp19"/>
    <property type="match status" value="1"/>
</dbReference>
<reference evidence="2 3" key="1">
    <citation type="submission" date="2018-08" db="EMBL/GenBank/DDBJ databases">
        <title>Erythrobacter zhengii sp.nov., a bacterium isolated from deep-sea sediment.</title>
        <authorList>
            <person name="Fang C."/>
            <person name="Wu Y.-H."/>
            <person name="Sun C."/>
            <person name="Wang H."/>
            <person name="Cheng H."/>
            <person name="Meng F.-X."/>
            <person name="Wang C.-S."/>
            <person name="Xu X.-W."/>
        </authorList>
    </citation>
    <scope>NUCLEOTIDE SEQUENCE [LARGE SCALE GENOMIC DNA]</scope>
    <source>
        <strain evidence="2 3">V18</strain>
    </source>
</reference>
<sequence length="119" mass="13802">MAITEANRIRYRAILIAREVKHLFGGIPDRFAKAVLRRWLFGAVLRWLFLDSKGELHRSGEIVLAELRDRYMGGTAFSTDPLVMARRVGQREVLEDIFNYLHLDENTVQTLMRLDDGLE</sequence>
<dbReference type="RefSeq" id="WP_119584982.1">
    <property type="nucleotide sequence ID" value="NZ_CAWODQ010000012.1"/>
</dbReference>
<name>A0A418NTT3_9SPHN</name>
<organism evidence="2 3">
    <name type="scientific">Aurantiacibacter zhengii</name>
    <dbReference type="NCBI Taxonomy" id="2307003"/>
    <lineage>
        <taxon>Bacteria</taxon>
        <taxon>Pseudomonadati</taxon>
        <taxon>Pseudomonadota</taxon>
        <taxon>Alphaproteobacteria</taxon>
        <taxon>Sphingomonadales</taxon>
        <taxon>Erythrobacteraceae</taxon>
        <taxon>Aurantiacibacter</taxon>
    </lineage>
</organism>
<evidence type="ECO:0000313" key="2">
    <source>
        <dbReference type="EMBL" id="RIV87496.1"/>
    </source>
</evidence>
<feature type="domain" description="Bbp19-like phage" evidence="1">
    <location>
        <begin position="46"/>
        <end position="112"/>
    </location>
</feature>
<dbReference type="AlphaFoldDB" id="A0A418NTT3"/>
<accession>A0A418NTT3</accession>
<evidence type="ECO:0000313" key="3">
    <source>
        <dbReference type="Proteomes" id="UP000286576"/>
    </source>
</evidence>
<comment type="caution">
    <text evidence="2">The sequence shown here is derived from an EMBL/GenBank/DDBJ whole genome shotgun (WGS) entry which is preliminary data.</text>
</comment>
<protein>
    <recommendedName>
        <fullName evidence="1">Bbp19-like phage domain-containing protein</fullName>
    </recommendedName>
</protein>